<comment type="function">
    <text evidence="5">Catalyzes the NADPH-dependent reduction of beta-ketoacyl-ACP substrates to beta-hydroxyacyl-ACP products, the first reductive step in the elongation cycle of fatty acid biosynthesis.</text>
</comment>
<dbReference type="InterPro" id="IPR057326">
    <property type="entry name" value="KR_dom"/>
</dbReference>
<dbReference type="SMART" id="SM00822">
    <property type="entry name" value="PKS_KR"/>
    <property type="match status" value="1"/>
</dbReference>
<dbReference type="EMBL" id="CP097330">
    <property type="protein sequence ID" value="URF03928.1"/>
    <property type="molecule type" value="Genomic_DNA"/>
</dbReference>
<keyword evidence="4 5" id="KW-0521">NADP</keyword>
<keyword evidence="2 5" id="KW-0560">Oxidoreductase</keyword>
<evidence type="ECO:0000313" key="10">
    <source>
        <dbReference type="Proteomes" id="UP001056132"/>
    </source>
</evidence>
<evidence type="ECO:0000313" key="9">
    <source>
        <dbReference type="Proteomes" id="UP000318943"/>
    </source>
</evidence>
<evidence type="ECO:0000256" key="2">
    <source>
        <dbReference type="ARBA" id="ARBA00023002"/>
    </source>
</evidence>
<dbReference type="Gene3D" id="3.40.50.720">
    <property type="entry name" value="NAD(P)-binding Rossmann-like Domain"/>
    <property type="match status" value="1"/>
</dbReference>
<dbReference type="SUPFAM" id="SSF51735">
    <property type="entry name" value="NAD(P)-binding Rossmann-fold domains"/>
    <property type="match status" value="1"/>
</dbReference>
<dbReference type="NCBIfam" id="NF009466">
    <property type="entry name" value="PRK12826.1-2"/>
    <property type="match status" value="1"/>
</dbReference>
<gene>
    <name evidence="8" type="primary">fabG</name>
    <name evidence="7" type="ORF">FGG12_20110</name>
    <name evidence="8" type="ORF">M5D45_15760</name>
</gene>
<dbReference type="Pfam" id="PF13561">
    <property type="entry name" value="adh_short_C2"/>
    <property type="match status" value="1"/>
</dbReference>
<dbReference type="PRINTS" id="PR00081">
    <property type="entry name" value="GDHRDH"/>
</dbReference>
<comment type="pathway">
    <text evidence="5">Lipid metabolism; fatty acid biosynthesis.</text>
</comment>
<accession>A0AAE9L1J1</accession>
<comment type="similarity">
    <text evidence="1 5">Belongs to the short-chain dehydrogenases/reductases (SDR) family.</text>
</comment>
<evidence type="ECO:0000256" key="3">
    <source>
        <dbReference type="PIRSR" id="PIRSR611284-1"/>
    </source>
</evidence>
<dbReference type="InterPro" id="IPR011284">
    <property type="entry name" value="3oxo_ACP_reduc"/>
</dbReference>
<dbReference type="InterPro" id="IPR002347">
    <property type="entry name" value="SDR_fam"/>
</dbReference>
<comment type="subunit">
    <text evidence="5">Homotetramer.</text>
</comment>
<dbReference type="EC" id="1.1.1.100" evidence="5"/>
<dbReference type="InterPro" id="IPR036291">
    <property type="entry name" value="NAD(P)-bd_dom_sf"/>
</dbReference>
<reference evidence="8" key="2">
    <citation type="journal article" date="2022" name="Microbiol. Resour. Announc.">
        <title>Genome Sequence of Cupriavidus campinensis Strain G5, a Member of a Bacterial Consortium Capable of Polyethylene Degradation.</title>
        <authorList>
            <person name="Schneider B."/>
            <person name="Pfeiffer F."/>
            <person name="Dyall-Smith M."/>
            <person name="Kunte H.J."/>
        </authorList>
    </citation>
    <scope>NUCLEOTIDE SEQUENCE</scope>
    <source>
        <strain evidence="8">G5</strain>
    </source>
</reference>
<comment type="catalytic activity">
    <reaction evidence="5">
        <text>a (3R)-hydroxyacyl-[ACP] + NADP(+) = a 3-oxoacyl-[ACP] + NADPH + H(+)</text>
        <dbReference type="Rhea" id="RHEA:17397"/>
        <dbReference type="Rhea" id="RHEA-COMP:9916"/>
        <dbReference type="Rhea" id="RHEA-COMP:9945"/>
        <dbReference type="ChEBI" id="CHEBI:15378"/>
        <dbReference type="ChEBI" id="CHEBI:57783"/>
        <dbReference type="ChEBI" id="CHEBI:58349"/>
        <dbReference type="ChEBI" id="CHEBI:78776"/>
        <dbReference type="ChEBI" id="CHEBI:78827"/>
        <dbReference type="EC" id="1.1.1.100"/>
    </reaction>
</comment>
<dbReference type="EMBL" id="VCIZ01000013">
    <property type="protein sequence ID" value="TSP10776.1"/>
    <property type="molecule type" value="Genomic_DNA"/>
</dbReference>
<evidence type="ECO:0000256" key="5">
    <source>
        <dbReference type="RuleBase" id="RU366074"/>
    </source>
</evidence>
<keyword evidence="5" id="KW-0275">Fatty acid biosynthesis</keyword>
<name>A0AAE9L1J1_9BURK</name>
<evidence type="ECO:0000256" key="4">
    <source>
        <dbReference type="PIRSR" id="PIRSR611284-2"/>
    </source>
</evidence>
<reference evidence="7 9" key="1">
    <citation type="submission" date="2019-05" db="EMBL/GenBank/DDBJ databases">
        <title>Whole genome sequence analysis of Cupriavidus campinensis S14E4C strain.</title>
        <authorList>
            <person name="Abbaszade G."/>
            <person name="Szabo A."/>
            <person name="Toumi M."/>
            <person name="Toth E."/>
        </authorList>
    </citation>
    <scope>NUCLEOTIDE SEQUENCE [LARGE SCALE GENOMIC DNA]</scope>
    <source>
        <strain evidence="7 9">S14E4C</strain>
    </source>
</reference>
<dbReference type="FunFam" id="3.40.50.720:FF:000173">
    <property type="entry name" value="3-oxoacyl-[acyl-carrier protein] reductase"/>
    <property type="match status" value="1"/>
</dbReference>
<dbReference type="NCBIfam" id="TIGR01830">
    <property type="entry name" value="3oxo_ACP_reduc"/>
    <property type="match status" value="1"/>
</dbReference>
<proteinExistence type="inferred from homology"/>
<evidence type="ECO:0000313" key="8">
    <source>
        <dbReference type="EMBL" id="URF03928.1"/>
    </source>
</evidence>
<keyword evidence="5" id="KW-0444">Lipid biosynthesis</keyword>
<dbReference type="GO" id="GO:0006633">
    <property type="term" value="P:fatty acid biosynthetic process"/>
    <property type="evidence" value="ECO:0007669"/>
    <property type="project" value="UniProtKB-KW"/>
</dbReference>
<feature type="binding site" evidence="4">
    <location>
        <position position="192"/>
    </location>
    <ligand>
        <name>NADP(+)</name>
        <dbReference type="ChEBI" id="CHEBI:58349"/>
    </ligand>
</feature>
<feature type="binding site" evidence="4">
    <location>
        <begin position="16"/>
        <end position="19"/>
    </location>
    <ligand>
        <name>NADP(+)</name>
        <dbReference type="ChEBI" id="CHEBI:58349"/>
    </ligand>
</feature>
<keyword evidence="5" id="KW-0276">Fatty acid metabolism</keyword>
<protein>
    <recommendedName>
        <fullName evidence="5">3-oxoacyl-[acyl-carrier-protein] reductase</fullName>
        <ecNumber evidence="5">1.1.1.100</ecNumber>
    </recommendedName>
</protein>
<dbReference type="PANTHER" id="PTHR42879:SF2">
    <property type="entry name" value="3-OXOACYL-[ACYL-CARRIER-PROTEIN] REDUCTASE FABG"/>
    <property type="match status" value="1"/>
</dbReference>
<dbReference type="Proteomes" id="UP000318943">
    <property type="component" value="Unassembled WGS sequence"/>
</dbReference>
<dbReference type="InterPro" id="IPR050259">
    <property type="entry name" value="SDR"/>
</dbReference>
<dbReference type="GO" id="GO:0004316">
    <property type="term" value="F:3-oxoacyl-[acyl-carrier-protein] reductase (NADPH) activity"/>
    <property type="evidence" value="ECO:0007669"/>
    <property type="project" value="UniProtKB-UniRule"/>
</dbReference>
<reference evidence="8" key="3">
    <citation type="submission" date="2022-05" db="EMBL/GenBank/DDBJ databases">
        <authorList>
            <person name="Kunte H.-J."/>
        </authorList>
    </citation>
    <scope>NUCLEOTIDE SEQUENCE</scope>
    <source>
        <strain evidence="8">G5</strain>
    </source>
</reference>
<feature type="binding site" evidence="4">
    <location>
        <position position="94"/>
    </location>
    <ligand>
        <name>NADP(+)</name>
        <dbReference type="ChEBI" id="CHEBI:58349"/>
    </ligand>
</feature>
<dbReference type="RefSeq" id="WP_144200312.1">
    <property type="nucleotide sequence ID" value="NZ_CAJPVH010000006.1"/>
</dbReference>
<dbReference type="KEGG" id="ccam:M5D45_15760"/>
<dbReference type="PRINTS" id="PR00080">
    <property type="entry name" value="SDRFAMILY"/>
</dbReference>
<keyword evidence="5" id="KW-0443">Lipid metabolism</keyword>
<evidence type="ECO:0000313" key="7">
    <source>
        <dbReference type="EMBL" id="TSP10776.1"/>
    </source>
</evidence>
<feature type="domain" description="Ketoreductase" evidence="6">
    <location>
        <begin position="10"/>
        <end position="190"/>
    </location>
</feature>
<dbReference type="PROSITE" id="PS00061">
    <property type="entry name" value="ADH_SHORT"/>
    <property type="match status" value="1"/>
</dbReference>
<dbReference type="AlphaFoldDB" id="A0AAE9L1J1"/>
<keyword evidence="9" id="KW-1185">Reference proteome</keyword>
<feature type="binding site" evidence="4">
    <location>
        <begin position="67"/>
        <end position="68"/>
    </location>
    <ligand>
        <name>NADP(+)</name>
        <dbReference type="ChEBI" id="CHEBI:58349"/>
    </ligand>
</feature>
<dbReference type="InterPro" id="IPR020904">
    <property type="entry name" value="Sc_DH/Rdtase_CS"/>
</dbReference>
<dbReference type="GO" id="GO:0051287">
    <property type="term" value="F:NAD binding"/>
    <property type="evidence" value="ECO:0007669"/>
    <property type="project" value="UniProtKB-UniRule"/>
</dbReference>
<dbReference type="PANTHER" id="PTHR42879">
    <property type="entry name" value="3-OXOACYL-(ACYL-CARRIER-PROTEIN) REDUCTASE"/>
    <property type="match status" value="1"/>
</dbReference>
<organism evidence="8 10">
    <name type="scientific">Cupriavidus campinensis</name>
    <dbReference type="NCBI Taxonomy" id="151783"/>
    <lineage>
        <taxon>Bacteria</taxon>
        <taxon>Pseudomonadati</taxon>
        <taxon>Pseudomonadota</taxon>
        <taxon>Betaproteobacteria</taxon>
        <taxon>Burkholderiales</taxon>
        <taxon>Burkholderiaceae</taxon>
        <taxon>Cupriavidus</taxon>
    </lineage>
</organism>
<feature type="binding site" evidence="4">
    <location>
        <begin position="159"/>
        <end position="163"/>
    </location>
    <ligand>
        <name>NADP(+)</name>
        <dbReference type="ChEBI" id="CHEBI:58349"/>
    </ligand>
</feature>
<evidence type="ECO:0000256" key="1">
    <source>
        <dbReference type="ARBA" id="ARBA00006484"/>
    </source>
</evidence>
<evidence type="ECO:0000259" key="6">
    <source>
        <dbReference type="SMART" id="SM00822"/>
    </source>
</evidence>
<dbReference type="CDD" id="cd05333">
    <property type="entry name" value="BKR_SDR_c"/>
    <property type="match status" value="1"/>
</dbReference>
<dbReference type="Proteomes" id="UP001056132">
    <property type="component" value="Chromosome 1"/>
</dbReference>
<feature type="active site" description="Proton acceptor" evidence="3">
    <location>
        <position position="159"/>
    </location>
</feature>
<sequence length="251" mass="25981">MTSIASPQRPVALVSGGSRGIGRAICLALADAGYAISYCHHASGDAGLETLAQLRAAGIPSLALQCNVADAGACERFFAETIEHLGQVDVLVNNAGITRDAPLATMRPDAWAAVIDTNLTGTFHLSRSAAFHFMKRRTGVIINVASIAGVYGNATQTNYSASKAGMIGFTRALAKEVAPYGVRVNAVAPGFIESDMTAGLSDSVASAALARVPLRRFGKPEEVAALVRFLASADAAYVTGQVFQIDGGLVL</sequence>